<dbReference type="SUPFAM" id="SSF52096">
    <property type="entry name" value="ClpP/crotonase"/>
    <property type="match status" value="1"/>
</dbReference>
<organism evidence="2">
    <name type="scientific">hydrothermal vent metagenome</name>
    <dbReference type="NCBI Taxonomy" id="652676"/>
    <lineage>
        <taxon>unclassified sequences</taxon>
        <taxon>metagenomes</taxon>
        <taxon>ecological metagenomes</taxon>
    </lineage>
</organism>
<protein>
    <recommendedName>
        <fullName evidence="3">Periplasmic serine proteases (ClpP class)</fullName>
    </recommendedName>
</protein>
<evidence type="ECO:0000313" key="2">
    <source>
        <dbReference type="EMBL" id="VAW71223.1"/>
    </source>
</evidence>
<gene>
    <name evidence="2" type="ORF">MNBD_GAMMA12-3657</name>
</gene>
<dbReference type="AlphaFoldDB" id="A0A3B0Y489"/>
<dbReference type="EMBL" id="UOFL01000014">
    <property type="protein sequence ID" value="VAW71223.1"/>
    <property type="molecule type" value="Genomic_DNA"/>
</dbReference>
<reference evidence="2" key="1">
    <citation type="submission" date="2018-06" db="EMBL/GenBank/DDBJ databases">
        <authorList>
            <person name="Zhirakovskaya E."/>
        </authorList>
    </citation>
    <scope>NUCLEOTIDE SEQUENCE</scope>
</reference>
<keyword evidence="1" id="KW-1133">Transmembrane helix</keyword>
<evidence type="ECO:0008006" key="3">
    <source>
        <dbReference type="Google" id="ProtNLM"/>
    </source>
</evidence>
<accession>A0A3B0Y489</accession>
<feature type="transmembrane region" description="Helical" evidence="1">
    <location>
        <begin position="29"/>
        <end position="49"/>
    </location>
</feature>
<keyword evidence="1" id="KW-0812">Transmembrane</keyword>
<name>A0A3B0Y489_9ZZZZ</name>
<keyword evidence="1" id="KW-0472">Membrane</keyword>
<dbReference type="InterPro" id="IPR029045">
    <property type="entry name" value="ClpP/crotonase-like_dom_sf"/>
</dbReference>
<proteinExistence type="predicted"/>
<sequence>MTDKNISTATTLILIPSLEKQAKGITIRLILLLVLALPFLCLIIILMWWGNFIQHPVLKDYVSLVRISEEIGTGTRSSIMTLRSLEKAFTDSKSKGVMILINSLGGTPIQESAIDKLIITLKTKCKKDDRSWGRYDGWWCLYDCCSR</sequence>
<evidence type="ECO:0000256" key="1">
    <source>
        <dbReference type="SAM" id="Phobius"/>
    </source>
</evidence>